<dbReference type="PANTHER" id="PTHR45096">
    <property type="entry name" value="PROTEIN NEDD1"/>
    <property type="match status" value="1"/>
</dbReference>
<dbReference type="GO" id="GO:0000919">
    <property type="term" value="P:cell plate assembly"/>
    <property type="evidence" value="ECO:0007669"/>
    <property type="project" value="TreeGrafter"/>
</dbReference>
<dbReference type="Gene3D" id="2.130.10.10">
    <property type="entry name" value="YVTN repeat-like/Quinoprotein amine dehydrogenase"/>
    <property type="match status" value="2"/>
</dbReference>
<protein>
    <submittedName>
        <fullName evidence="5">Uncharacterized protein</fullName>
    </submittedName>
</protein>
<feature type="compositionally biased region" description="Low complexity" evidence="4">
    <location>
        <begin position="371"/>
        <end position="385"/>
    </location>
</feature>
<dbReference type="GO" id="GO:0140496">
    <property type="term" value="F:gamma-tubulin complex binding"/>
    <property type="evidence" value="ECO:0007669"/>
    <property type="project" value="InterPro"/>
</dbReference>
<dbReference type="PROSITE" id="PS00678">
    <property type="entry name" value="WD_REPEATS_1"/>
    <property type="match status" value="1"/>
</dbReference>
<feature type="repeat" description="WD" evidence="3">
    <location>
        <begin position="169"/>
        <end position="205"/>
    </location>
</feature>
<dbReference type="GO" id="GO:0060236">
    <property type="term" value="P:regulation of mitotic spindle organization"/>
    <property type="evidence" value="ECO:0007669"/>
    <property type="project" value="TreeGrafter"/>
</dbReference>
<dbReference type="GO" id="GO:2000694">
    <property type="term" value="P:regulation of phragmoplast microtubule organization"/>
    <property type="evidence" value="ECO:0007669"/>
    <property type="project" value="TreeGrafter"/>
</dbReference>
<evidence type="ECO:0000313" key="5">
    <source>
        <dbReference type="EMBL" id="OAE28938.1"/>
    </source>
</evidence>
<dbReference type="GO" id="GO:0005828">
    <property type="term" value="C:kinetochore microtubule"/>
    <property type="evidence" value="ECO:0007669"/>
    <property type="project" value="TreeGrafter"/>
</dbReference>
<evidence type="ECO:0000256" key="2">
    <source>
        <dbReference type="ARBA" id="ARBA00022737"/>
    </source>
</evidence>
<evidence type="ECO:0000256" key="3">
    <source>
        <dbReference type="PROSITE-ProRule" id="PRU00221"/>
    </source>
</evidence>
<dbReference type="Proteomes" id="UP000077202">
    <property type="component" value="Unassembled WGS sequence"/>
</dbReference>
<feature type="compositionally biased region" description="Basic and acidic residues" evidence="4">
    <location>
        <begin position="684"/>
        <end position="696"/>
    </location>
</feature>
<evidence type="ECO:0000256" key="4">
    <source>
        <dbReference type="SAM" id="MobiDB-lite"/>
    </source>
</evidence>
<feature type="region of interest" description="Disordered" evidence="4">
    <location>
        <begin position="442"/>
        <end position="463"/>
    </location>
</feature>
<dbReference type="GO" id="GO:0010968">
    <property type="term" value="P:regulation of microtubule nucleation"/>
    <property type="evidence" value="ECO:0007669"/>
    <property type="project" value="InterPro"/>
</dbReference>
<dbReference type="AlphaFoldDB" id="A0A176W785"/>
<dbReference type="FunFam" id="2.130.10.10:FF:000344">
    <property type="entry name" value="Protein NEDD1"/>
    <property type="match status" value="1"/>
</dbReference>
<dbReference type="Pfam" id="PF00400">
    <property type="entry name" value="WD40"/>
    <property type="match status" value="3"/>
</dbReference>
<dbReference type="SUPFAM" id="SSF50978">
    <property type="entry name" value="WD40 repeat-like"/>
    <property type="match status" value="1"/>
</dbReference>
<name>A0A176W785_MARPO</name>
<dbReference type="PROSITE" id="PS50082">
    <property type="entry name" value="WD_REPEATS_2"/>
    <property type="match status" value="1"/>
</dbReference>
<gene>
    <name evidence="5" type="ORF">AXG93_2960s1150</name>
</gene>
<dbReference type="InterPro" id="IPR001680">
    <property type="entry name" value="WD40_rpt"/>
</dbReference>
<dbReference type="InterPro" id="IPR019775">
    <property type="entry name" value="WD40_repeat_CS"/>
</dbReference>
<sequence>MAGGQSLLAACGGETVKLFDPAVETGDPCVFQYTPSPGYQVNCAKWNHTNLVVASAGEDRKISMWMKNGQIVGVVPQPGAEADDAIDESILAICFSSKGSRYLASGGTGKIVRVWDMQRRRCIKWLKGHTDSITGIMYNCRDEHLASVSIRGDLIIHNLASGTRAAELKDPHEQVLRVLEYSRLSRHLLVTAGDDGSVHIWDTTSRSPKAGITYLIRKGPQMMVSVGLDKKLYTYDLGIRKPVHCVPFDAPFSSVAFKDDGTTVAAGTNSGRVVFYDVRGKPQPFTVLRAYSSSEAIGSLNWQRSNPIVVIEATCTKEAALLGNAGTGEESVIMPDPLPASGLGTRGRPATISMPAKSASGRFTFTGQEPGSGSSSSSTSASASGPMTRSESSSYSTAHLWTNGSMSRLHTHTPHRFTYNTKDDMEVFSPLVDVQPITPSLSSFYDGNDDYKEGGSSDGPRKVAWSQSGIRKFPSIEEKELSRLSFDRRSSLNQDDIQSKSVPSLLSPSSSSTPVGVPKTSDRSPSVTPPELWGGDGGAGERFRQPSISRFASAASLATSLNLSSGLMTSSRLDTFYGTPPPIEVLSPEAQYSPNLPSQNFFSSVDSLPRLTSSSDSILQPSINGTSIPSPNPVGSQVPASLSIETPLLEATSSASPRRSIIHGTLNPHMSFTRGSLSPKQKKPIAERSEERVGTHTLDGKREYENGFSTRMDAATHSGAALTNAVSQSTTQRNLVQLDSQQGSTSFALQLVQRGLEESLGSVQRAIHEDVMNLHLELLRQFHIQQTQMSGMMEAFLAKQNVLVEEIEALRRENQQGPVSAMSAPFVFMEQGSHCIMFLFKSSAILQATTYFPEFELSGHLLELGTVIVCEGACIMMTALTPKWPKMSLDPPKSCGPQRKKACARTAFSNPGPRPELVCFPIYGGGSSSGVVCIRTSVRTWVEDVLQSHGTPHIV</sequence>
<evidence type="ECO:0000313" key="6">
    <source>
        <dbReference type="Proteomes" id="UP000077202"/>
    </source>
</evidence>
<accession>A0A176W785</accession>
<dbReference type="EMBL" id="LVLJ01001566">
    <property type="protein sequence ID" value="OAE28938.1"/>
    <property type="molecule type" value="Genomic_DNA"/>
</dbReference>
<feature type="region of interest" description="Disordered" evidence="4">
    <location>
        <begin position="650"/>
        <end position="696"/>
    </location>
</feature>
<keyword evidence="6" id="KW-1185">Reference proteome</keyword>
<dbReference type="InterPro" id="IPR015943">
    <property type="entry name" value="WD40/YVTN_repeat-like_dom_sf"/>
</dbReference>
<keyword evidence="1 3" id="KW-0853">WD repeat</keyword>
<evidence type="ECO:0000256" key="1">
    <source>
        <dbReference type="ARBA" id="ARBA00022574"/>
    </source>
</evidence>
<reference evidence="5" key="1">
    <citation type="submission" date="2016-03" db="EMBL/GenBank/DDBJ databases">
        <title>Mechanisms controlling the formation of the plant cell surface in tip-growing cells are functionally conserved among land plants.</title>
        <authorList>
            <person name="Honkanen S."/>
            <person name="Jones V.A."/>
            <person name="Morieri G."/>
            <person name="Champion C."/>
            <person name="Hetherington A.J."/>
            <person name="Kelly S."/>
            <person name="Saint-Marcoux D."/>
            <person name="Proust H."/>
            <person name="Prescott H."/>
            <person name="Dolan L."/>
        </authorList>
    </citation>
    <scope>NUCLEOTIDE SEQUENCE [LARGE SCALE GENOMIC DNA]</scope>
    <source>
        <tissue evidence="5">Whole gametophyte</tissue>
    </source>
</reference>
<keyword evidence="2" id="KW-0677">Repeat</keyword>
<dbReference type="SMART" id="SM00320">
    <property type="entry name" value="WD40"/>
    <property type="match status" value="5"/>
</dbReference>
<feature type="compositionally biased region" description="Polar residues" evidence="4">
    <location>
        <begin position="387"/>
        <end position="396"/>
    </location>
</feature>
<dbReference type="PANTHER" id="PTHR45096:SF1">
    <property type="entry name" value="PROTEIN NEDD1"/>
    <property type="match status" value="1"/>
</dbReference>
<organism evidence="5 6">
    <name type="scientific">Marchantia polymorpha subsp. ruderalis</name>
    <dbReference type="NCBI Taxonomy" id="1480154"/>
    <lineage>
        <taxon>Eukaryota</taxon>
        <taxon>Viridiplantae</taxon>
        <taxon>Streptophyta</taxon>
        <taxon>Embryophyta</taxon>
        <taxon>Marchantiophyta</taxon>
        <taxon>Marchantiopsida</taxon>
        <taxon>Marchantiidae</taxon>
        <taxon>Marchantiales</taxon>
        <taxon>Marchantiaceae</taxon>
        <taxon>Marchantia</taxon>
    </lineage>
</organism>
<dbReference type="InterPro" id="IPR036322">
    <property type="entry name" value="WD40_repeat_dom_sf"/>
</dbReference>
<dbReference type="GO" id="GO:0032467">
    <property type="term" value="P:positive regulation of cytokinesis"/>
    <property type="evidence" value="ECO:0007669"/>
    <property type="project" value="TreeGrafter"/>
</dbReference>
<feature type="region of interest" description="Disordered" evidence="4">
    <location>
        <begin position="340"/>
        <end position="396"/>
    </location>
</feature>
<feature type="region of interest" description="Disordered" evidence="4">
    <location>
        <begin position="488"/>
        <end position="538"/>
    </location>
</feature>
<feature type="compositionally biased region" description="Low complexity" evidence="4">
    <location>
        <begin position="499"/>
        <end position="519"/>
    </location>
</feature>
<proteinExistence type="predicted"/>
<dbReference type="InterPro" id="IPR044621">
    <property type="entry name" value="NEDD1"/>
</dbReference>
<feature type="compositionally biased region" description="Polar residues" evidence="4">
    <location>
        <begin position="668"/>
        <end position="679"/>
    </location>
</feature>
<feature type="compositionally biased region" description="Basic and acidic residues" evidence="4">
    <location>
        <begin position="449"/>
        <end position="461"/>
    </location>
</feature>
<comment type="caution">
    <text evidence="5">The sequence shown here is derived from an EMBL/GenBank/DDBJ whole genome shotgun (WGS) entry which is preliminary data.</text>
</comment>